<reference evidence="2 3" key="1">
    <citation type="submission" date="2018-03" db="EMBL/GenBank/DDBJ databases">
        <title>Genomes of Pezizomycetes fungi and the evolution of truffles.</title>
        <authorList>
            <person name="Murat C."/>
            <person name="Payen T."/>
            <person name="Noel B."/>
            <person name="Kuo A."/>
            <person name="Martin F.M."/>
        </authorList>
    </citation>
    <scope>NUCLEOTIDE SEQUENCE [LARGE SCALE GENOMIC DNA]</scope>
    <source>
        <strain evidence="2">091103-1</strain>
    </source>
</reference>
<name>A0A317SSJ0_9PEZI</name>
<dbReference type="EMBL" id="PYWC01000032">
    <property type="protein sequence ID" value="PWW76587.1"/>
    <property type="molecule type" value="Genomic_DNA"/>
</dbReference>
<accession>A0A317SSJ0</accession>
<evidence type="ECO:0000313" key="3">
    <source>
        <dbReference type="Proteomes" id="UP000246991"/>
    </source>
</evidence>
<feature type="compositionally biased region" description="Basic and acidic residues" evidence="1">
    <location>
        <begin position="271"/>
        <end position="282"/>
    </location>
</feature>
<feature type="region of interest" description="Disordered" evidence="1">
    <location>
        <begin position="257"/>
        <end position="282"/>
    </location>
</feature>
<proteinExistence type="predicted"/>
<evidence type="ECO:0000313" key="2">
    <source>
        <dbReference type="EMBL" id="PWW76587.1"/>
    </source>
</evidence>
<sequence>MKRHYSFSASVILTIPFWNPSNALLEQGFNLSREDWFFNGILGPEAAAQLPAACVTAYTRPIDCNVTILMSPKVGGKKATLEDACKQECAASLLEYEGGAREACNRRGGTEKICDISQSDYELAWEMATSEAADSVAISEFCNDSCLTQTVVLNVPTEGNLNDMKKMCGTNIGKFPFIDAMLFAGLIKRDNDGSMIAANATAKASSRGSRGFHYQLGWVNLPNAPTPPEVNVNQTTDKTSAGTGIITLPHSNSISALPVATMPPQPCSRIPSDRDSKSRKCRPLDKNNTVVFLVEKQATLIERTGDEFSKDTPNVFIHTVLEQMVITSITEIHPN</sequence>
<keyword evidence="3" id="KW-1185">Reference proteome</keyword>
<evidence type="ECO:0000256" key="1">
    <source>
        <dbReference type="SAM" id="MobiDB-lite"/>
    </source>
</evidence>
<dbReference type="OrthoDB" id="5985073at2759"/>
<dbReference type="Proteomes" id="UP000246991">
    <property type="component" value="Unassembled WGS sequence"/>
</dbReference>
<gene>
    <name evidence="2" type="ORF">C7212DRAFT_344178</name>
</gene>
<dbReference type="AlphaFoldDB" id="A0A317SSJ0"/>
<organism evidence="2 3">
    <name type="scientific">Tuber magnatum</name>
    <name type="common">white Piedmont truffle</name>
    <dbReference type="NCBI Taxonomy" id="42249"/>
    <lineage>
        <taxon>Eukaryota</taxon>
        <taxon>Fungi</taxon>
        <taxon>Dikarya</taxon>
        <taxon>Ascomycota</taxon>
        <taxon>Pezizomycotina</taxon>
        <taxon>Pezizomycetes</taxon>
        <taxon>Pezizales</taxon>
        <taxon>Tuberaceae</taxon>
        <taxon>Tuber</taxon>
    </lineage>
</organism>
<comment type="caution">
    <text evidence="2">The sequence shown here is derived from an EMBL/GenBank/DDBJ whole genome shotgun (WGS) entry which is preliminary data.</text>
</comment>
<protein>
    <submittedName>
        <fullName evidence="2">Uncharacterized protein</fullName>
    </submittedName>
</protein>